<accession>A0ABP0Z0K0</accession>
<feature type="compositionally biased region" description="Polar residues" evidence="1">
    <location>
        <begin position="208"/>
        <end position="228"/>
    </location>
</feature>
<protein>
    <recommendedName>
        <fullName evidence="4">Mediator-associated protein 2</fullName>
    </recommendedName>
</protein>
<feature type="region of interest" description="Disordered" evidence="1">
    <location>
        <begin position="115"/>
        <end position="245"/>
    </location>
</feature>
<dbReference type="PANTHER" id="PTHR36407:SF1">
    <property type="entry name" value="MEDIATOR-ASSOCIATED PROTEIN 2"/>
    <property type="match status" value="1"/>
</dbReference>
<feature type="compositionally biased region" description="Low complexity" evidence="1">
    <location>
        <begin position="140"/>
        <end position="171"/>
    </location>
</feature>
<dbReference type="InterPro" id="IPR038823">
    <property type="entry name" value="MED2_plant"/>
</dbReference>
<feature type="compositionally biased region" description="Basic and acidic residues" evidence="1">
    <location>
        <begin position="234"/>
        <end position="245"/>
    </location>
</feature>
<sequence>MSNEVDAFQSVEGYKPPAEFEEEKREFLTDISLSDCAELWLIQWPSNQAPDFDGQEFSLQLHPDGHLGSFQSSSGKSYDVVSCVTKEPEASVFLPSSSDTRLVGKISRRISLVHYPEPEELEKTTPIKSLYQKSSGISLTTSRQTTTSRGPHSSSRRTSSTRSSKPRSSVSEYEEPSKPSSVKQEPEPTESRDHLKKDSSRRKRTQEPSRSIVHSTQDSGHGNSAVTFSGSSERSSEGKSKRQKK</sequence>
<keyword evidence="3" id="KW-1185">Reference proteome</keyword>
<dbReference type="EMBL" id="OZ021741">
    <property type="protein sequence ID" value="CAK9325223.1"/>
    <property type="molecule type" value="Genomic_DNA"/>
</dbReference>
<evidence type="ECO:0000313" key="2">
    <source>
        <dbReference type="EMBL" id="CAK9325223.1"/>
    </source>
</evidence>
<evidence type="ECO:0000256" key="1">
    <source>
        <dbReference type="SAM" id="MobiDB-lite"/>
    </source>
</evidence>
<dbReference type="PANTHER" id="PTHR36407">
    <property type="entry name" value="MEDIATOR-ASSOCIATED PROTEIN 2"/>
    <property type="match status" value="1"/>
</dbReference>
<reference evidence="2 3" key="1">
    <citation type="submission" date="2024-03" db="EMBL/GenBank/DDBJ databases">
        <authorList>
            <person name="Gkanogiannis A."/>
            <person name="Becerra Lopez-Lavalle L."/>
        </authorList>
    </citation>
    <scope>NUCLEOTIDE SEQUENCE [LARGE SCALE GENOMIC DNA]</scope>
</reference>
<organism evidence="2 3">
    <name type="scientific">Citrullus colocynthis</name>
    <name type="common">colocynth</name>
    <dbReference type="NCBI Taxonomy" id="252529"/>
    <lineage>
        <taxon>Eukaryota</taxon>
        <taxon>Viridiplantae</taxon>
        <taxon>Streptophyta</taxon>
        <taxon>Embryophyta</taxon>
        <taxon>Tracheophyta</taxon>
        <taxon>Spermatophyta</taxon>
        <taxon>Magnoliopsida</taxon>
        <taxon>eudicotyledons</taxon>
        <taxon>Gunneridae</taxon>
        <taxon>Pentapetalae</taxon>
        <taxon>rosids</taxon>
        <taxon>fabids</taxon>
        <taxon>Cucurbitales</taxon>
        <taxon>Cucurbitaceae</taxon>
        <taxon>Benincaseae</taxon>
        <taxon>Citrullus</taxon>
    </lineage>
</organism>
<evidence type="ECO:0008006" key="4">
    <source>
        <dbReference type="Google" id="ProtNLM"/>
    </source>
</evidence>
<proteinExistence type="predicted"/>
<name>A0ABP0Z0K0_9ROSI</name>
<gene>
    <name evidence="2" type="ORF">CITCOLO1_LOCUS17478</name>
</gene>
<evidence type="ECO:0000313" key="3">
    <source>
        <dbReference type="Proteomes" id="UP001642487"/>
    </source>
</evidence>
<feature type="compositionally biased region" description="Basic and acidic residues" evidence="1">
    <location>
        <begin position="184"/>
        <end position="198"/>
    </location>
</feature>
<dbReference type="Proteomes" id="UP001642487">
    <property type="component" value="Chromosome 7"/>
</dbReference>